<comment type="caution">
    <text evidence="1">The sequence shown here is derived from an EMBL/GenBank/DDBJ whole genome shotgun (WGS) entry which is preliminary data.</text>
</comment>
<reference evidence="1 2" key="1">
    <citation type="submission" date="2019-09" db="EMBL/GenBank/DDBJ databases">
        <title>Draft genome of the ectomycorrhizal ascomycete Sphaerosporella brunnea.</title>
        <authorList>
            <consortium name="DOE Joint Genome Institute"/>
            <person name="Benucci G.M."/>
            <person name="Marozzi G."/>
            <person name="Antonielli L."/>
            <person name="Sanchez S."/>
            <person name="Marco P."/>
            <person name="Wang X."/>
            <person name="Falini L.B."/>
            <person name="Barry K."/>
            <person name="Haridas S."/>
            <person name="Lipzen A."/>
            <person name="Labutti K."/>
            <person name="Grigoriev I.V."/>
            <person name="Murat C."/>
            <person name="Martin F."/>
            <person name="Albertini E."/>
            <person name="Donnini D."/>
            <person name="Bonito G."/>
        </authorList>
    </citation>
    <scope>NUCLEOTIDE SEQUENCE [LARGE SCALE GENOMIC DNA]</scope>
    <source>
        <strain evidence="1 2">Sb_GMNB300</strain>
    </source>
</reference>
<accession>A0A5J5EQ66</accession>
<evidence type="ECO:0000313" key="1">
    <source>
        <dbReference type="EMBL" id="KAA8899467.1"/>
    </source>
</evidence>
<sequence>MTPVGKPFALVSHSIDISADEELEVLYEGGYICCPPELVCDAKFDILRVTYRPRGRHDFQGFVMPVLQCLFPARFKGFRSYNVVHPSCGERNDLMQMWHGLRESAVWKPFVEEVWDKDTVDCAMLERMAQATPVKTTENERKPKA</sequence>
<dbReference type="InParanoid" id="A0A5J5EQ66"/>
<name>A0A5J5EQ66_9PEZI</name>
<proteinExistence type="predicted"/>
<dbReference type="Proteomes" id="UP000326924">
    <property type="component" value="Unassembled WGS sequence"/>
</dbReference>
<dbReference type="AlphaFoldDB" id="A0A5J5EQ66"/>
<protein>
    <submittedName>
        <fullName evidence="1">Uncharacterized protein</fullName>
    </submittedName>
</protein>
<dbReference type="OrthoDB" id="4062651at2759"/>
<organism evidence="1 2">
    <name type="scientific">Sphaerosporella brunnea</name>
    <dbReference type="NCBI Taxonomy" id="1250544"/>
    <lineage>
        <taxon>Eukaryota</taxon>
        <taxon>Fungi</taxon>
        <taxon>Dikarya</taxon>
        <taxon>Ascomycota</taxon>
        <taxon>Pezizomycotina</taxon>
        <taxon>Pezizomycetes</taxon>
        <taxon>Pezizales</taxon>
        <taxon>Pyronemataceae</taxon>
        <taxon>Sphaerosporella</taxon>
    </lineage>
</organism>
<keyword evidence="2" id="KW-1185">Reference proteome</keyword>
<dbReference type="EMBL" id="VXIS01000166">
    <property type="protein sequence ID" value="KAA8899467.1"/>
    <property type="molecule type" value="Genomic_DNA"/>
</dbReference>
<evidence type="ECO:0000313" key="2">
    <source>
        <dbReference type="Proteomes" id="UP000326924"/>
    </source>
</evidence>
<gene>
    <name evidence="1" type="ORF">FN846DRAFT_909601</name>
</gene>